<evidence type="ECO:0000256" key="1">
    <source>
        <dbReference type="SAM" id="MobiDB-lite"/>
    </source>
</evidence>
<feature type="compositionally biased region" description="Polar residues" evidence="1">
    <location>
        <begin position="58"/>
        <end position="67"/>
    </location>
</feature>
<evidence type="ECO:0000313" key="2">
    <source>
        <dbReference type="EMBL" id="SVD39985.1"/>
    </source>
</evidence>
<reference evidence="2" key="1">
    <citation type="submission" date="2018-05" db="EMBL/GenBank/DDBJ databases">
        <authorList>
            <person name="Lanie J.A."/>
            <person name="Ng W.-L."/>
            <person name="Kazmierczak K.M."/>
            <person name="Andrzejewski T.M."/>
            <person name="Davidsen T.M."/>
            <person name="Wayne K.J."/>
            <person name="Tettelin H."/>
            <person name="Glass J.I."/>
            <person name="Rusch D."/>
            <person name="Podicherti R."/>
            <person name="Tsui H.-C.T."/>
            <person name="Winkler M.E."/>
        </authorList>
    </citation>
    <scope>NUCLEOTIDE SEQUENCE</scope>
</reference>
<accession>A0A382V1R2</accession>
<sequence>MPKHDVGHWWNNPEDSVYVCSDECHAKLEKLVEDGTWMHYKPPAMFPNTTKKKVKGPSSLTDKQFEA</sequence>
<gene>
    <name evidence="2" type="ORF">METZ01_LOCUS392839</name>
</gene>
<protein>
    <submittedName>
        <fullName evidence="2">Uncharacterized protein</fullName>
    </submittedName>
</protein>
<organism evidence="2">
    <name type="scientific">marine metagenome</name>
    <dbReference type="NCBI Taxonomy" id="408172"/>
    <lineage>
        <taxon>unclassified sequences</taxon>
        <taxon>metagenomes</taxon>
        <taxon>ecological metagenomes</taxon>
    </lineage>
</organism>
<dbReference type="EMBL" id="UINC01148221">
    <property type="protein sequence ID" value="SVD39985.1"/>
    <property type="molecule type" value="Genomic_DNA"/>
</dbReference>
<name>A0A382V1R2_9ZZZZ</name>
<dbReference type="AlphaFoldDB" id="A0A382V1R2"/>
<proteinExistence type="predicted"/>
<feature type="region of interest" description="Disordered" evidence="1">
    <location>
        <begin position="46"/>
        <end position="67"/>
    </location>
</feature>